<gene>
    <name evidence="7" type="ORF">C1O66_18220</name>
</gene>
<keyword evidence="3" id="KW-0547">Nucleotide-binding</keyword>
<evidence type="ECO:0000256" key="4">
    <source>
        <dbReference type="ARBA" id="ARBA00022777"/>
    </source>
</evidence>
<keyword evidence="4 7" id="KW-0418">Kinase</keyword>
<keyword evidence="5" id="KW-0067">ATP-binding</keyword>
<name>A0A2N8L0P6_9BURK</name>
<dbReference type="GO" id="GO:0016301">
    <property type="term" value="F:kinase activity"/>
    <property type="evidence" value="ECO:0007669"/>
    <property type="project" value="UniProtKB-KW"/>
</dbReference>
<evidence type="ECO:0000313" key="7">
    <source>
        <dbReference type="EMBL" id="PND39271.1"/>
    </source>
</evidence>
<comment type="caution">
    <text evidence="7">The sequence shown here is derived from an EMBL/GenBank/DDBJ whole genome shotgun (WGS) entry which is preliminary data.</text>
</comment>
<dbReference type="SUPFAM" id="SSF53613">
    <property type="entry name" value="Ribokinase-like"/>
    <property type="match status" value="1"/>
</dbReference>
<evidence type="ECO:0000256" key="5">
    <source>
        <dbReference type="ARBA" id="ARBA00022840"/>
    </source>
</evidence>
<dbReference type="AlphaFoldDB" id="A0A2N8L0P6"/>
<dbReference type="PANTHER" id="PTHR43085">
    <property type="entry name" value="HEXOKINASE FAMILY MEMBER"/>
    <property type="match status" value="1"/>
</dbReference>
<dbReference type="EMBL" id="POSP01000003">
    <property type="protein sequence ID" value="PND39271.1"/>
    <property type="molecule type" value="Genomic_DNA"/>
</dbReference>
<evidence type="ECO:0000256" key="2">
    <source>
        <dbReference type="ARBA" id="ARBA00022679"/>
    </source>
</evidence>
<keyword evidence="2" id="KW-0808">Transferase</keyword>
<proteinExistence type="inferred from homology"/>
<dbReference type="InterPro" id="IPR050306">
    <property type="entry name" value="PfkB_Carbo_kinase"/>
</dbReference>
<accession>A0A2N8L0P6</accession>
<dbReference type="RefSeq" id="WP_102769189.1">
    <property type="nucleotide sequence ID" value="NZ_POSP01000003.1"/>
</dbReference>
<protein>
    <submittedName>
        <fullName evidence="7">Fructokinase</fullName>
    </submittedName>
</protein>
<evidence type="ECO:0000256" key="3">
    <source>
        <dbReference type="ARBA" id="ARBA00022741"/>
    </source>
</evidence>
<dbReference type="Gene3D" id="3.40.1190.20">
    <property type="match status" value="1"/>
</dbReference>
<dbReference type="Proteomes" id="UP000235916">
    <property type="component" value="Unassembled WGS sequence"/>
</dbReference>
<comment type="similarity">
    <text evidence="1">Belongs to the carbohydrate kinase PfkB family.</text>
</comment>
<organism evidence="7 8">
    <name type="scientific">Kinneretia aquatilis</name>
    <dbReference type="NCBI Taxonomy" id="2070761"/>
    <lineage>
        <taxon>Bacteria</taxon>
        <taxon>Pseudomonadati</taxon>
        <taxon>Pseudomonadota</taxon>
        <taxon>Betaproteobacteria</taxon>
        <taxon>Burkholderiales</taxon>
        <taxon>Sphaerotilaceae</taxon>
        <taxon>Roseateles</taxon>
    </lineage>
</organism>
<dbReference type="PANTHER" id="PTHR43085:SF1">
    <property type="entry name" value="PSEUDOURIDINE KINASE-RELATED"/>
    <property type="match status" value="1"/>
</dbReference>
<dbReference type="InterPro" id="IPR029056">
    <property type="entry name" value="Ribokinase-like"/>
</dbReference>
<dbReference type="InterPro" id="IPR011611">
    <property type="entry name" value="PfkB_dom"/>
</dbReference>
<feature type="domain" description="Carbohydrate kinase PfkB" evidence="6">
    <location>
        <begin position="17"/>
        <end position="315"/>
    </location>
</feature>
<evidence type="ECO:0000259" key="6">
    <source>
        <dbReference type="Pfam" id="PF00294"/>
    </source>
</evidence>
<dbReference type="GO" id="GO:0005524">
    <property type="term" value="F:ATP binding"/>
    <property type="evidence" value="ECO:0007669"/>
    <property type="project" value="UniProtKB-KW"/>
</dbReference>
<dbReference type="Pfam" id="PF00294">
    <property type="entry name" value="PfkB"/>
    <property type="match status" value="1"/>
</dbReference>
<evidence type="ECO:0000256" key="1">
    <source>
        <dbReference type="ARBA" id="ARBA00010688"/>
    </source>
</evidence>
<evidence type="ECO:0000313" key="8">
    <source>
        <dbReference type="Proteomes" id="UP000235916"/>
    </source>
</evidence>
<dbReference type="OrthoDB" id="9779730at2"/>
<keyword evidence="8" id="KW-1185">Reference proteome</keyword>
<reference evidence="7 8" key="1">
    <citation type="submission" date="2018-01" db="EMBL/GenBank/DDBJ databases">
        <title>Draft genome sequence of Paucibacter aquatile CR182 isolated from freshwater of the Nakdong River.</title>
        <authorList>
            <person name="Choi A."/>
            <person name="Chung E.J."/>
        </authorList>
    </citation>
    <scope>NUCLEOTIDE SEQUENCE [LARGE SCALE GENOMIC DNA]</scope>
    <source>
        <strain evidence="7 8">CR182</strain>
    </source>
</reference>
<sequence>MHKELNSAILLVGEALVDEFHERQIAGGAPFNVARSLGALLADGAGGSAPVCLVSRIGHDDAGGALIRASLQRFGLATEGVQIDPTHATGRVTVSEQLDADGSPAGHSFHIHTPAAWDFIASEPALASLEALRPRFFYFGTLAQRGAVSGASIQALAERARSLGCTRYLDLNLRAGTDTPELAVASLAQADWLKVNDEELGLLLRWFGRAGDAALNPLKEAEALSPALAALMQRFGLQRLILTRGSAGYAAFGTDGALLAQGPGLSLPRMIDTVGAGDAFSAMLLAAQLSGQALEHSLALANGYAAALCGERGPMPEDDAFFLPWRQVLKPAMLKSEAA</sequence>